<dbReference type="GO" id="GO:0004364">
    <property type="term" value="F:glutathione transferase activity"/>
    <property type="evidence" value="ECO:0007669"/>
    <property type="project" value="TreeGrafter"/>
</dbReference>
<protein>
    <recommendedName>
        <fullName evidence="8">Membrane-associated proteins in eicosanoid and glutathione metabolism</fullName>
    </recommendedName>
</protein>
<comment type="caution">
    <text evidence="6">The sequence shown here is derived from an EMBL/GenBank/DDBJ whole genome shotgun (WGS) entry which is preliminary data.</text>
</comment>
<dbReference type="OrthoDB" id="410651at2759"/>
<reference evidence="6 7" key="1">
    <citation type="journal article" date="2010" name="Proc. Natl. Acad. Sci. U.S.A.">
        <title>Insights into evolution of multicellular fungi from the assembled chromosomes of the mushroom Coprinopsis cinerea (Coprinus cinereus).</title>
        <authorList>
            <person name="Stajich J.E."/>
            <person name="Wilke S.K."/>
            <person name="Ahren D."/>
            <person name="Au C.H."/>
            <person name="Birren B.W."/>
            <person name="Borodovsky M."/>
            <person name="Burns C."/>
            <person name="Canback B."/>
            <person name="Casselton L.A."/>
            <person name="Cheng C.K."/>
            <person name="Deng J."/>
            <person name="Dietrich F.S."/>
            <person name="Fargo D.C."/>
            <person name="Farman M.L."/>
            <person name="Gathman A.C."/>
            <person name="Goldberg J."/>
            <person name="Guigo R."/>
            <person name="Hoegger P.J."/>
            <person name="Hooker J.B."/>
            <person name="Huggins A."/>
            <person name="James T.Y."/>
            <person name="Kamada T."/>
            <person name="Kilaru S."/>
            <person name="Kodira C."/>
            <person name="Kues U."/>
            <person name="Kupfer D."/>
            <person name="Kwan H.S."/>
            <person name="Lomsadze A."/>
            <person name="Li W."/>
            <person name="Lilly W.W."/>
            <person name="Ma L.J."/>
            <person name="Mackey A.J."/>
            <person name="Manning G."/>
            <person name="Martin F."/>
            <person name="Muraguchi H."/>
            <person name="Natvig D.O."/>
            <person name="Palmerini H."/>
            <person name="Ramesh M.A."/>
            <person name="Rehmeyer C.J."/>
            <person name="Roe B.A."/>
            <person name="Shenoy N."/>
            <person name="Stanke M."/>
            <person name="Ter-Hovhannisyan V."/>
            <person name="Tunlid A."/>
            <person name="Velagapudi R."/>
            <person name="Vision T.J."/>
            <person name="Zeng Q."/>
            <person name="Zolan M.E."/>
            <person name="Pukkila P.J."/>
        </authorList>
    </citation>
    <scope>NUCLEOTIDE SEQUENCE [LARGE SCALE GENOMIC DNA]</scope>
    <source>
        <strain evidence="7">Okayama-7 / 130 / ATCC MYA-4618 / FGSC 9003</strain>
    </source>
</reference>
<feature type="transmembrane region" description="Helical" evidence="5">
    <location>
        <begin position="12"/>
        <end position="31"/>
    </location>
</feature>
<dbReference type="STRING" id="240176.A8N2P1"/>
<evidence type="ECO:0000256" key="1">
    <source>
        <dbReference type="ARBA" id="ARBA00004141"/>
    </source>
</evidence>
<keyword evidence="4 5" id="KW-0472">Membrane</keyword>
<dbReference type="EMBL" id="AACS02000001">
    <property type="protein sequence ID" value="EAU92744.2"/>
    <property type="molecule type" value="Genomic_DNA"/>
</dbReference>
<keyword evidence="2 5" id="KW-0812">Transmembrane</keyword>
<gene>
    <name evidence="6" type="ORF">CC1G_01789</name>
</gene>
<name>A8N2P1_COPC7</name>
<evidence type="ECO:0000256" key="3">
    <source>
        <dbReference type="ARBA" id="ARBA00022989"/>
    </source>
</evidence>
<dbReference type="InterPro" id="IPR023352">
    <property type="entry name" value="MAPEG-like_dom_sf"/>
</dbReference>
<dbReference type="VEuPathDB" id="FungiDB:CC1G_01789"/>
<dbReference type="PANTHER" id="PTHR10250:SF26">
    <property type="entry name" value="GLUTATHIONE S-TRANSFERASE 3, MITOCHONDRIAL"/>
    <property type="match status" value="1"/>
</dbReference>
<dbReference type="KEGG" id="cci:CC1G_01789"/>
<evidence type="ECO:0008006" key="8">
    <source>
        <dbReference type="Google" id="ProtNLM"/>
    </source>
</evidence>
<accession>A8N2P1</accession>
<dbReference type="SUPFAM" id="SSF161084">
    <property type="entry name" value="MAPEG domain-like"/>
    <property type="match status" value="1"/>
</dbReference>
<dbReference type="Pfam" id="PF01124">
    <property type="entry name" value="MAPEG"/>
    <property type="match status" value="1"/>
</dbReference>
<dbReference type="HOGENOM" id="CLU_110291_1_2_1"/>
<dbReference type="OMA" id="ACQHLGW"/>
<sequence>MILTVTIADPDGLQLVGASLVTTLWVLLMQYRLVNKTRRKAGIEYPQMYADRKQQEESKDALIFNCAQRAHQNTLENLPLVYVTTILTGLYHPKLAALACTSWSIGRVAYTNGYVTGDPSKRIGSVVAKIGGVSILGPFVYSSYLALGWFVTAATKAYKQGPVP</sequence>
<dbReference type="Gene3D" id="1.20.120.550">
    <property type="entry name" value="Membrane associated eicosanoid/glutathione metabolism-like domain"/>
    <property type="match status" value="1"/>
</dbReference>
<dbReference type="GO" id="GO:0016020">
    <property type="term" value="C:membrane"/>
    <property type="evidence" value="ECO:0007669"/>
    <property type="project" value="UniProtKB-SubCell"/>
</dbReference>
<evidence type="ECO:0000313" key="7">
    <source>
        <dbReference type="Proteomes" id="UP000001861"/>
    </source>
</evidence>
<dbReference type="GeneID" id="6005535"/>
<dbReference type="AlphaFoldDB" id="A8N2P1"/>
<evidence type="ECO:0000256" key="5">
    <source>
        <dbReference type="SAM" id="Phobius"/>
    </source>
</evidence>
<dbReference type="GO" id="GO:0004602">
    <property type="term" value="F:glutathione peroxidase activity"/>
    <property type="evidence" value="ECO:0007669"/>
    <property type="project" value="TreeGrafter"/>
</dbReference>
<evidence type="ECO:0000256" key="4">
    <source>
        <dbReference type="ARBA" id="ARBA00023136"/>
    </source>
</evidence>
<dbReference type="GO" id="GO:0005635">
    <property type="term" value="C:nuclear envelope"/>
    <property type="evidence" value="ECO:0007669"/>
    <property type="project" value="TreeGrafter"/>
</dbReference>
<dbReference type="InterPro" id="IPR050997">
    <property type="entry name" value="MAPEG"/>
</dbReference>
<dbReference type="GO" id="GO:0005783">
    <property type="term" value="C:endoplasmic reticulum"/>
    <property type="evidence" value="ECO:0007669"/>
    <property type="project" value="TreeGrafter"/>
</dbReference>
<keyword evidence="3 5" id="KW-1133">Transmembrane helix</keyword>
<organism evidence="6 7">
    <name type="scientific">Coprinopsis cinerea (strain Okayama-7 / 130 / ATCC MYA-4618 / FGSC 9003)</name>
    <name type="common">Inky cap fungus</name>
    <name type="synonym">Hormographiella aspergillata</name>
    <dbReference type="NCBI Taxonomy" id="240176"/>
    <lineage>
        <taxon>Eukaryota</taxon>
        <taxon>Fungi</taxon>
        <taxon>Dikarya</taxon>
        <taxon>Basidiomycota</taxon>
        <taxon>Agaricomycotina</taxon>
        <taxon>Agaricomycetes</taxon>
        <taxon>Agaricomycetidae</taxon>
        <taxon>Agaricales</taxon>
        <taxon>Agaricineae</taxon>
        <taxon>Psathyrellaceae</taxon>
        <taxon>Coprinopsis</taxon>
    </lineage>
</organism>
<dbReference type="eggNOG" id="ENOG502S4E5">
    <property type="taxonomic scope" value="Eukaryota"/>
</dbReference>
<keyword evidence="7" id="KW-1185">Reference proteome</keyword>
<comment type="subcellular location">
    <subcellularLocation>
        <location evidence="1">Membrane</location>
        <topology evidence="1">Multi-pass membrane protein</topology>
    </subcellularLocation>
</comment>
<dbReference type="Proteomes" id="UP000001861">
    <property type="component" value="Unassembled WGS sequence"/>
</dbReference>
<dbReference type="InParanoid" id="A8N2P1"/>
<evidence type="ECO:0000313" key="6">
    <source>
        <dbReference type="EMBL" id="EAU92744.2"/>
    </source>
</evidence>
<evidence type="ECO:0000256" key="2">
    <source>
        <dbReference type="ARBA" id="ARBA00022692"/>
    </source>
</evidence>
<dbReference type="InterPro" id="IPR001129">
    <property type="entry name" value="Membr-assoc_MAPEG"/>
</dbReference>
<dbReference type="PANTHER" id="PTHR10250">
    <property type="entry name" value="MICROSOMAL GLUTATHIONE S-TRANSFERASE"/>
    <property type="match status" value="1"/>
</dbReference>
<proteinExistence type="predicted"/>
<dbReference type="RefSeq" id="XP_001829109.2">
    <property type="nucleotide sequence ID" value="XM_001829057.2"/>
</dbReference>